<comment type="caution">
    <text evidence="1">The sequence shown here is derived from an EMBL/GenBank/DDBJ whole genome shotgun (WGS) entry which is preliminary data.</text>
</comment>
<evidence type="ECO:0000313" key="2">
    <source>
        <dbReference type="Proteomes" id="UP001432027"/>
    </source>
</evidence>
<accession>A0AAV5STY2</accession>
<dbReference type="Proteomes" id="UP001432027">
    <property type="component" value="Unassembled WGS sequence"/>
</dbReference>
<sequence length="65" mass="7382">PIKRVVSVVFDITGLLVQEIFHPVVMAINRVVLEFSRKDVFETRTADGRLVRASRVGSEPESREE</sequence>
<feature type="non-terminal residue" evidence="1">
    <location>
        <position position="65"/>
    </location>
</feature>
<gene>
    <name evidence="1" type="ORF">PENTCL1PPCAC_8432</name>
</gene>
<protein>
    <recommendedName>
        <fullName evidence="3">RDD family protein</fullName>
    </recommendedName>
</protein>
<keyword evidence="2" id="KW-1185">Reference proteome</keyword>
<organism evidence="1 2">
    <name type="scientific">Pristionchus entomophagus</name>
    <dbReference type="NCBI Taxonomy" id="358040"/>
    <lineage>
        <taxon>Eukaryota</taxon>
        <taxon>Metazoa</taxon>
        <taxon>Ecdysozoa</taxon>
        <taxon>Nematoda</taxon>
        <taxon>Chromadorea</taxon>
        <taxon>Rhabditida</taxon>
        <taxon>Rhabditina</taxon>
        <taxon>Diplogasteromorpha</taxon>
        <taxon>Diplogasteroidea</taxon>
        <taxon>Neodiplogasteridae</taxon>
        <taxon>Pristionchus</taxon>
    </lineage>
</organism>
<reference evidence="1" key="1">
    <citation type="submission" date="2023-10" db="EMBL/GenBank/DDBJ databases">
        <title>Genome assembly of Pristionchus species.</title>
        <authorList>
            <person name="Yoshida K."/>
            <person name="Sommer R.J."/>
        </authorList>
    </citation>
    <scope>NUCLEOTIDE SEQUENCE</scope>
    <source>
        <strain evidence="1">RS0144</strain>
    </source>
</reference>
<proteinExistence type="predicted"/>
<evidence type="ECO:0008006" key="3">
    <source>
        <dbReference type="Google" id="ProtNLM"/>
    </source>
</evidence>
<dbReference type="AlphaFoldDB" id="A0AAV5STY2"/>
<evidence type="ECO:0000313" key="1">
    <source>
        <dbReference type="EMBL" id="GMS86257.1"/>
    </source>
</evidence>
<dbReference type="EMBL" id="BTSX01000002">
    <property type="protein sequence ID" value="GMS86257.1"/>
    <property type="molecule type" value="Genomic_DNA"/>
</dbReference>
<feature type="non-terminal residue" evidence="1">
    <location>
        <position position="1"/>
    </location>
</feature>
<name>A0AAV5STY2_9BILA</name>